<dbReference type="SUPFAM" id="SSF54427">
    <property type="entry name" value="NTF2-like"/>
    <property type="match status" value="1"/>
</dbReference>
<dbReference type="InterPro" id="IPR018790">
    <property type="entry name" value="DUF2358"/>
</dbReference>
<dbReference type="OrthoDB" id="348976at2759"/>
<organism evidence="1 2">
    <name type="scientific">Adiantum capillus-veneris</name>
    <name type="common">Maidenhair fern</name>
    <dbReference type="NCBI Taxonomy" id="13818"/>
    <lineage>
        <taxon>Eukaryota</taxon>
        <taxon>Viridiplantae</taxon>
        <taxon>Streptophyta</taxon>
        <taxon>Embryophyta</taxon>
        <taxon>Tracheophyta</taxon>
        <taxon>Polypodiopsida</taxon>
        <taxon>Polypodiidae</taxon>
        <taxon>Polypodiales</taxon>
        <taxon>Pteridineae</taxon>
        <taxon>Pteridaceae</taxon>
        <taxon>Vittarioideae</taxon>
        <taxon>Adiantum</taxon>
    </lineage>
</organism>
<evidence type="ECO:0000313" key="1">
    <source>
        <dbReference type="EMBL" id="KAI5079481.1"/>
    </source>
</evidence>
<reference evidence="1 2" key="1">
    <citation type="submission" date="2021-01" db="EMBL/GenBank/DDBJ databases">
        <title>Adiantum capillus-veneris genome.</title>
        <authorList>
            <person name="Fang Y."/>
            <person name="Liao Q."/>
        </authorList>
    </citation>
    <scope>NUCLEOTIDE SEQUENCE [LARGE SCALE GENOMIC DNA]</scope>
    <source>
        <strain evidence="1">H3</strain>
        <tissue evidence="1">Leaf</tissue>
    </source>
</reference>
<dbReference type="PANTHER" id="PTHR34123:SF4">
    <property type="entry name" value="PHOSPHORIBOSYLTRANSFERASE-LIKE PROTEIN, PUTATIVE (DUF2358)-RELATED"/>
    <property type="match status" value="1"/>
</dbReference>
<evidence type="ECO:0000313" key="2">
    <source>
        <dbReference type="Proteomes" id="UP000886520"/>
    </source>
</evidence>
<comment type="caution">
    <text evidence="1">The sequence shown here is derived from an EMBL/GenBank/DDBJ whole genome shotgun (WGS) entry which is preliminary data.</text>
</comment>
<gene>
    <name evidence="1" type="ORF">GOP47_0004960</name>
</gene>
<dbReference type="EMBL" id="JABFUD020000005">
    <property type="protein sequence ID" value="KAI5079481.1"/>
    <property type="molecule type" value="Genomic_DNA"/>
</dbReference>
<dbReference type="Proteomes" id="UP000886520">
    <property type="component" value="Chromosome 5"/>
</dbReference>
<dbReference type="InterPro" id="IPR032710">
    <property type="entry name" value="NTF2-like_dom_sf"/>
</dbReference>
<dbReference type="Pfam" id="PF10184">
    <property type="entry name" value="DUF2358"/>
    <property type="match status" value="1"/>
</dbReference>
<dbReference type="AlphaFoldDB" id="A0A9D4ZN68"/>
<sequence length="225" mass="25539">MDWRTRLPRSDMVAMVSSVLCAPPPRPAVVPCARIRASSQDRVRKEQKVQLTNLAVSATTELLRLFSPLISGSITTSGTTAPEKNFSQLQDVMDALKIDYDQAYFLTGRFTRSLYADDCYFADPTISFTGMDLYGRNLRLLIPFLEEPSLTLFSMNKEPGEGCQIRAVWQLRTRLKLPWRPIIRVSGSTIYTLNEQLKVTSHVEIWNVPVLEALFQIFRKGDNGF</sequence>
<proteinExistence type="predicted"/>
<protein>
    <submittedName>
        <fullName evidence="1">Uncharacterized protein</fullName>
    </submittedName>
</protein>
<name>A0A9D4ZN68_ADICA</name>
<dbReference type="PANTHER" id="PTHR34123">
    <property type="entry name" value="OS04G0578200 PROTEIN"/>
    <property type="match status" value="1"/>
</dbReference>
<keyword evidence="2" id="KW-1185">Reference proteome</keyword>
<accession>A0A9D4ZN68</accession>